<protein>
    <submittedName>
        <fullName evidence="9">Rod shape-determining protein MreD</fullName>
    </submittedName>
</protein>
<dbReference type="GO" id="GO:0008360">
    <property type="term" value="P:regulation of cell shape"/>
    <property type="evidence" value="ECO:0007669"/>
    <property type="project" value="UniProtKB-KW"/>
</dbReference>
<organism evidence="9 10">
    <name type="scientific">Sphingomonas kyeonggiensis</name>
    <dbReference type="NCBI Taxonomy" id="1268553"/>
    <lineage>
        <taxon>Bacteria</taxon>
        <taxon>Pseudomonadati</taxon>
        <taxon>Pseudomonadota</taxon>
        <taxon>Alphaproteobacteria</taxon>
        <taxon>Sphingomonadales</taxon>
        <taxon>Sphingomonadaceae</taxon>
        <taxon>Sphingomonas</taxon>
    </lineage>
</organism>
<feature type="transmembrane region" description="Helical" evidence="8">
    <location>
        <begin position="17"/>
        <end position="42"/>
    </location>
</feature>
<feature type="transmembrane region" description="Helical" evidence="8">
    <location>
        <begin position="141"/>
        <end position="161"/>
    </location>
</feature>
<keyword evidence="7 8" id="KW-0472">Membrane</keyword>
<dbReference type="InterPro" id="IPR007227">
    <property type="entry name" value="Cell_shape_determining_MreD"/>
</dbReference>
<comment type="caution">
    <text evidence="9">The sequence shown here is derived from an EMBL/GenBank/DDBJ whole genome shotgun (WGS) entry which is preliminary data.</text>
</comment>
<dbReference type="AlphaFoldDB" id="A0A7W6NWB2"/>
<dbReference type="GO" id="GO:0005886">
    <property type="term" value="C:plasma membrane"/>
    <property type="evidence" value="ECO:0007669"/>
    <property type="project" value="UniProtKB-SubCell"/>
</dbReference>
<keyword evidence="4 8" id="KW-0812">Transmembrane</keyword>
<feature type="transmembrane region" description="Helical" evidence="8">
    <location>
        <begin position="111"/>
        <end position="129"/>
    </location>
</feature>
<evidence type="ECO:0000256" key="5">
    <source>
        <dbReference type="ARBA" id="ARBA00022960"/>
    </source>
</evidence>
<keyword evidence="5" id="KW-0133">Cell shape</keyword>
<dbReference type="Proteomes" id="UP000557392">
    <property type="component" value="Unassembled WGS sequence"/>
</dbReference>
<evidence type="ECO:0000256" key="7">
    <source>
        <dbReference type="ARBA" id="ARBA00023136"/>
    </source>
</evidence>
<reference evidence="9 10" key="1">
    <citation type="submission" date="2020-08" db="EMBL/GenBank/DDBJ databases">
        <title>Genomic Encyclopedia of Type Strains, Phase IV (KMG-IV): sequencing the most valuable type-strain genomes for metagenomic binning, comparative biology and taxonomic classification.</title>
        <authorList>
            <person name="Goeker M."/>
        </authorList>
    </citation>
    <scope>NUCLEOTIDE SEQUENCE [LARGE SCALE GENOMIC DNA]</scope>
    <source>
        <strain evidence="9 10">DSM 101806</strain>
    </source>
</reference>
<evidence type="ECO:0000313" key="9">
    <source>
        <dbReference type="EMBL" id="MBB4097491.1"/>
    </source>
</evidence>
<keyword evidence="3" id="KW-1003">Cell membrane</keyword>
<accession>A0A7W6NWB2</accession>
<feature type="transmembrane region" description="Helical" evidence="8">
    <location>
        <begin position="81"/>
        <end position="99"/>
    </location>
</feature>
<keyword evidence="6 8" id="KW-1133">Transmembrane helix</keyword>
<evidence type="ECO:0000256" key="3">
    <source>
        <dbReference type="ARBA" id="ARBA00022475"/>
    </source>
</evidence>
<keyword evidence="10" id="KW-1185">Reference proteome</keyword>
<evidence type="ECO:0000256" key="1">
    <source>
        <dbReference type="ARBA" id="ARBA00004651"/>
    </source>
</evidence>
<comment type="subcellular location">
    <subcellularLocation>
        <location evidence="1">Cell membrane</location>
        <topology evidence="1">Multi-pass membrane protein</topology>
    </subcellularLocation>
</comment>
<dbReference type="RefSeq" id="WP_343058014.1">
    <property type="nucleotide sequence ID" value="NZ_JACIEH010000001.1"/>
</dbReference>
<gene>
    <name evidence="9" type="ORF">GGR46_001024</name>
</gene>
<evidence type="ECO:0000256" key="8">
    <source>
        <dbReference type="SAM" id="Phobius"/>
    </source>
</evidence>
<comment type="similarity">
    <text evidence="2">Belongs to the MreD family.</text>
</comment>
<evidence type="ECO:0000256" key="6">
    <source>
        <dbReference type="ARBA" id="ARBA00022989"/>
    </source>
</evidence>
<dbReference type="EMBL" id="JACIEH010000001">
    <property type="protein sequence ID" value="MBB4097491.1"/>
    <property type="molecule type" value="Genomic_DNA"/>
</dbReference>
<evidence type="ECO:0000256" key="4">
    <source>
        <dbReference type="ARBA" id="ARBA00022692"/>
    </source>
</evidence>
<proteinExistence type="inferred from homology"/>
<dbReference type="Pfam" id="PF04093">
    <property type="entry name" value="MreD"/>
    <property type="match status" value="1"/>
</dbReference>
<name>A0A7W6NWB2_9SPHN</name>
<evidence type="ECO:0000256" key="2">
    <source>
        <dbReference type="ARBA" id="ARBA00007776"/>
    </source>
</evidence>
<evidence type="ECO:0000313" key="10">
    <source>
        <dbReference type="Proteomes" id="UP000557392"/>
    </source>
</evidence>
<sequence>MTDYIPLGRSEKMPRSIWLAPLSVVLGSMTTLLPVVTTVPFLPPFGLMMLLGWRLVRGDVMKVWLPVPLGFVDDMFSGQPLGSAMVLWTLAILMVDVLDTRLVWRDFWQDWLIASGAIGMVLILGRLIASPFSAHVDSALLLQIVVSAALYPVIARFCAWLDRDKKRQ</sequence>